<keyword evidence="2" id="KW-1185">Reference proteome</keyword>
<proteinExistence type="predicted"/>
<comment type="caution">
    <text evidence="1">The sequence shown here is derived from an EMBL/GenBank/DDBJ whole genome shotgun (WGS) entry which is preliminary data.</text>
</comment>
<dbReference type="AlphaFoldDB" id="A0A372EJJ3"/>
<name>A0A372EJJ3_9BURK</name>
<sequence length="100" mass="11488">MREFEINCASRLNRQGGHEHITHLGHIANHWRLSLESMVRRIESGTEGYYLLDRKTGERLRLAVVREPGHTPYLRTQRADGWTDHLLALPECGRSCALIG</sequence>
<evidence type="ECO:0000313" key="2">
    <source>
        <dbReference type="Proteomes" id="UP000261931"/>
    </source>
</evidence>
<gene>
    <name evidence="1" type="ORF">DY262_11995</name>
</gene>
<dbReference type="RefSeq" id="WP_116959154.1">
    <property type="nucleotide sequence ID" value="NZ_QVLS01000006.1"/>
</dbReference>
<organism evidence="1 2">
    <name type="scientific">Hydrogenophaga borbori</name>
    <dbReference type="NCBI Taxonomy" id="2294117"/>
    <lineage>
        <taxon>Bacteria</taxon>
        <taxon>Pseudomonadati</taxon>
        <taxon>Pseudomonadota</taxon>
        <taxon>Betaproteobacteria</taxon>
        <taxon>Burkholderiales</taxon>
        <taxon>Comamonadaceae</taxon>
        <taxon>Hydrogenophaga</taxon>
    </lineage>
</organism>
<dbReference type="Proteomes" id="UP000261931">
    <property type="component" value="Unassembled WGS sequence"/>
</dbReference>
<dbReference type="Pfam" id="PF13031">
    <property type="entry name" value="DUF3892"/>
    <property type="match status" value="1"/>
</dbReference>
<dbReference type="EMBL" id="QVLS01000006">
    <property type="protein sequence ID" value="RFP78800.1"/>
    <property type="molecule type" value="Genomic_DNA"/>
</dbReference>
<accession>A0A372EJJ3</accession>
<evidence type="ECO:0000313" key="1">
    <source>
        <dbReference type="EMBL" id="RFP78800.1"/>
    </source>
</evidence>
<dbReference type="InterPro" id="IPR024997">
    <property type="entry name" value="DUF3892"/>
</dbReference>
<protein>
    <submittedName>
        <fullName evidence="1">DUF3892 domain-containing protein</fullName>
    </submittedName>
</protein>
<reference evidence="1 2" key="1">
    <citation type="submission" date="2018-08" db="EMBL/GenBank/DDBJ databases">
        <title>Hydrogenophaga sp. LA-38 isolated from sludge.</title>
        <authorList>
            <person name="Im W.-T."/>
        </authorList>
    </citation>
    <scope>NUCLEOTIDE SEQUENCE [LARGE SCALE GENOMIC DNA]</scope>
    <source>
        <strain evidence="1 2">LA-38</strain>
    </source>
</reference>